<dbReference type="EMBL" id="JACCKB010000024">
    <property type="protein sequence ID" value="NYZ67382.1"/>
    <property type="molecule type" value="Genomic_DNA"/>
</dbReference>
<evidence type="ECO:0000256" key="1">
    <source>
        <dbReference type="SAM" id="MobiDB-lite"/>
    </source>
</evidence>
<dbReference type="Proteomes" id="UP000569732">
    <property type="component" value="Unassembled WGS sequence"/>
</dbReference>
<sequence>MDVSTSNSTLQGQVSTNNGQKDSDYQQYNSRNNRIKLLNTKDSAFERAVNKNGLHAQVYESKSLKERVIDFQQNISTFTINGLLVTPDGIRAVYQEVNEWIKQLDTSKYENHHLKNYTHPLFVSMPPYDHTGQNTVINSKALYEQFQQDIVKQLNEDTSGITLFFKFLRDANRGYVGLRLERSGTTLKAVHYGPDEKPELRTTSEQSTEPFLSGKILQYSNEQLINFFKKVSYLKTLEKIGIYASSSDDEIAKILSRFETKGRYGDYGEEANRRLLAKEQELSQDEKILVTHKGISLSYDTKTDDIQAQKEENYYSEKYNINNFDSSKFGKEHTKHNRAEIANFFERIKNSDGKILLSGYAIAGFGDLVNFQMLYQTLVTKYPELKERIEAYAHFYRYSIPNTLIDKLLDKNIKVVTHNNANRQWDPNYSYKLVQEVIKDKLNPMFEIQYNVGSVFHTVDKNNLLRVGEIGGMAGVTKVDDAYFTGLSRGAVGFGVPNAKSYEVDLGVQQLTHDLYKMIKGHSAENTTTEDLIKQNFCLMMARENSQVVNQRPFYDYEDTGNTNDYTSVGINLSVGKRVLALVIKSMITQCSSENEPIIIATGKIDSLKKQAQEVDLEIIDKGKTANNYTLYEVNAEGYKGYIAQGFFDNKFVNTVMKFSSTPVVFSGEGSMNEGLSFGSKGFMIPFYDYQITTLIESSGIKNYEFIEEGGFTVNDDNFESNKIVKLQINNAKISLLEKYDLLKLKVGIQDSQLYLVTNKTQKKLTLKKLDKTEVDFELTHSPSLVNSLQKASGTIYKLEDWSKEWLKIIYDRNISDIDLNKLGQQTTSLFEYRNNTVGSWFELFSGIDSAT</sequence>
<keyword evidence="3" id="KW-1185">Reference proteome</keyword>
<gene>
    <name evidence="2" type="ORF">H0A36_15300</name>
</gene>
<evidence type="ECO:0000313" key="2">
    <source>
        <dbReference type="EMBL" id="NYZ67382.1"/>
    </source>
</evidence>
<accession>A0A853I6T8</accession>
<proteinExistence type="predicted"/>
<dbReference type="RefSeq" id="WP_180569404.1">
    <property type="nucleotide sequence ID" value="NZ_JACCKB010000024.1"/>
</dbReference>
<protein>
    <submittedName>
        <fullName evidence="2">Uncharacterized protein</fullName>
    </submittedName>
</protein>
<dbReference type="AlphaFoldDB" id="A0A853I6T8"/>
<comment type="caution">
    <text evidence="2">The sequence shown here is derived from an EMBL/GenBank/DDBJ whole genome shotgun (WGS) entry which is preliminary data.</text>
</comment>
<feature type="region of interest" description="Disordered" evidence="1">
    <location>
        <begin position="1"/>
        <end position="27"/>
    </location>
</feature>
<evidence type="ECO:0000313" key="3">
    <source>
        <dbReference type="Proteomes" id="UP000569732"/>
    </source>
</evidence>
<name>A0A853I6T8_9GAMM</name>
<reference evidence="2 3" key="1">
    <citation type="submission" date="2020-07" db="EMBL/GenBank/DDBJ databases">
        <title>Endozoicomonas sp. nov., isolated from sediment.</title>
        <authorList>
            <person name="Gu T."/>
        </authorList>
    </citation>
    <scope>NUCLEOTIDE SEQUENCE [LARGE SCALE GENOMIC DNA]</scope>
    <source>
        <strain evidence="2 3">SM1973</strain>
    </source>
</reference>
<organism evidence="2 3">
    <name type="scientific">Spartinivicinus marinus</name>
    <dbReference type="NCBI Taxonomy" id="2994442"/>
    <lineage>
        <taxon>Bacteria</taxon>
        <taxon>Pseudomonadati</taxon>
        <taxon>Pseudomonadota</taxon>
        <taxon>Gammaproteobacteria</taxon>
        <taxon>Oceanospirillales</taxon>
        <taxon>Zooshikellaceae</taxon>
        <taxon>Spartinivicinus</taxon>
    </lineage>
</organism>